<dbReference type="OrthoDB" id="2342176at2759"/>
<name>A0A9P4V534_9PLEO</name>
<dbReference type="PANTHER" id="PTHR36182">
    <property type="entry name" value="PROTEIN, PUTATIVE (AFU_ORTHOLOGUE AFUA_6G10930)-RELATED"/>
    <property type="match status" value="1"/>
</dbReference>
<feature type="compositionally biased region" description="Polar residues" evidence="1">
    <location>
        <begin position="196"/>
        <end position="208"/>
    </location>
</feature>
<feature type="region of interest" description="Disordered" evidence="1">
    <location>
        <begin position="189"/>
        <end position="273"/>
    </location>
</feature>
<dbReference type="Proteomes" id="UP000799444">
    <property type="component" value="Unassembled WGS sequence"/>
</dbReference>
<comment type="caution">
    <text evidence="3">The sequence shown here is derived from an EMBL/GenBank/DDBJ whole genome shotgun (WGS) entry which is preliminary data.</text>
</comment>
<reference evidence="3" key="1">
    <citation type="journal article" date="2020" name="Stud. Mycol.">
        <title>101 Dothideomycetes genomes: a test case for predicting lifestyles and emergence of pathogens.</title>
        <authorList>
            <person name="Haridas S."/>
            <person name="Albert R."/>
            <person name="Binder M."/>
            <person name="Bloem J."/>
            <person name="Labutti K."/>
            <person name="Salamov A."/>
            <person name="Andreopoulos B."/>
            <person name="Baker S."/>
            <person name="Barry K."/>
            <person name="Bills G."/>
            <person name="Bluhm B."/>
            <person name="Cannon C."/>
            <person name="Castanera R."/>
            <person name="Culley D."/>
            <person name="Daum C."/>
            <person name="Ezra D."/>
            <person name="Gonzalez J."/>
            <person name="Henrissat B."/>
            <person name="Kuo A."/>
            <person name="Liang C."/>
            <person name="Lipzen A."/>
            <person name="Lutzoni F."/>
            <person name="Magnuson J."/>
            <person name="Mondo S."/>
            <person name="Nolan M."/>
            <person name="Ohm R."/>
            <person name="Pangilinan J."/>
            <person name="Park H.-J."/>
            <person name="Ramirez L."/>
            <person name="Alfaro M."/>
            <person name="Sun H."/>
            <person name="Tritt A."/>
            <person name="Yoshinaga Y."/>
            <person name="Zwiers L.-H."/>
            <person name="Turgeon B."/>
            <person name="Goodwin S."/>
            <person name="Spatafora J."/>
            <person name="Crous P."/>
            <person name="Grigoriev I."/>
        </authorList>
    </citation>
    <scope>NUCLEOTIDE SEQUENCE</scope>
    <source>
        <strain evidence="3">CBS 125425</strain>
    </source>
</reference>
<evidence type="ECO:0000313" key="3">
    <source>
        <dbReference type="EMBL" id="KAF2738374.1"/>
    </source>
</evidence>
<dbReference type="Gene3D" id="2.70.50.70">
    <property type="match status" value="1"/>
</dbReference>
<organism evidence="3 4">
    <name type="scientific">Polyplosphaeria fusca</name>
    <dbReference type="NCBI Taxonomy" id="682080"/>
    <lineage>
        <taxon>Eukaryota</taxon>
        <taxon>Fungi</taxon>
        <taxon>Dikarya</taxon>
        <taxon>Ascomycota</taxon>
        <taxon>Pezizomycotina</taxon>
        <taxon>Dothideomycetes</taxon>
        <taxon>Pleosporomycetidae</taxon>
        <taxon>Pleosporales</taxon>
        <taxon>Tetraplosphaeriaceae</taxon>
        <taxon>Polyplosphaeria</taxon>
    </lineage>
</organism>
<feature type="compositionally biased region" description="Low complexity" evidence="1">
    <location>
        <begin position="223"/>
        <end position="268"/>
    </location>
</feature>
<feature type="chain" id="PRO_5040488111" description="Lytic polysaccharide monooxygenase" evidence="2">
    <location>
        <begin position="20"/>
        <end position="335"/>
    </location>
</feature>
<gene>
    <name evidence="3" type="ORF">EJ04DRAFT_428963</name>
</gene>
<sequence>MSLRSALLAAATLMASANAHVLVSKPVPYSVDKLDNSPITGAQYPCKAQNGFTVSEMNSMKVGEEQTLQLKGSAIHGGGSCQLSVTTDTEPTANSKFKVIMSMEGNCPKGTDASYSFKLPDSIPNGKATFAWSWFSRLSGAPELYMNCAPIDVTGGASDTSAFDQLPDLLVANIGEGCTTVANMNTKFPNPGENLITDNSLAESQPPTGNCGASGNSPGGNSPGSPASSGAAGAPSSPASSAPAAGPSQPAESAPAAPSSPASPSSPATGGGQACTENGAVVCNGADQFGICNNGQVVWQAVSAGTTCSNGAIQKRTNYIRQLKGRVARPRVIQE</sequence>
<dbReference type="AlphaFoldDB" id="A0A9P4V534"/>
<evidence type="ECO:0000256" key="2">
    <source>
        <dbReference type="SAM" id="SignalP"/>
    </source>
</evidence>
<keyword evidence="4" id="KW-1185">Reference proteome</keyword>
<dbReference type="EMBL" id="ML996109">
    <property type="protein sequence ID" value="KAF2738374.1"/>
    <property type="molecule type" value="Genomic_DNA"/>
</dbReference>
<evidence type="ECO:0000256" key="1">
    <source>
        <dbReference type="SAM" id="MobiDB-lite"/>
    </source>
</evidence>
<keyword evidence="2" id="KW-0732">Signal</keyword>
<dbReference type="PANTHER" id="PTHR36182:SF2">
    <property type="entry name" value="LYTIC POLYSACCHARIDE MONOOXYGENASE"/>
    <property type="match status" value="1"/>
</dbReference>
<proteinExistence type="predicted"/>
<evidence type="ECO:0000313" key="4">
    <source>
        <dbReference type="Proteomes" id="UP000799444"/>
    </source>
</evidence>
<evidence type="ECO:0008006" key="5">
    <source>
        <dbReference type="Google" id="ProtNLM"/>
    </source>
</evidence>
<feature type="signal peptide" evidence="2">
    <location>
        <begin position="1"/>
        <end position="19"/>
    </location>
</feature>
<accession>A0A9P4V534</accession>
<protein>
    <recommendedName>
        <fullName evidence="5">Lytic polysaccharide monooxygenase</fullName>
    </recommendedName>
</protein>